<evidence type="ECO:0000256" key="1">
    <source>
        <dbReference type="SAM" id="Phobius"/>
    </source>
</evidence>
<sequence>MKEKEISCLNGFVALLFIFGFIALGTFLVTLNDVVPVAGGVLSFVIAFVLLTGLTIVQPNQSAVVTFFGRYLGVIRKSGFYLAIPFSTRKKVSLRVRNFNSAKLKVNDVKGNPIEIATVVVFSVVDSAKALFEVDEYETFVEIQSEAALRHVASKYPYDQLDDSDTGFSLRANTEEIALELTSELQNRLAIAGVKVIESRLTHLAYSTEIASAMLQRQQAEAIIAAREKIVDGAVTMVQMAIERLQAGQVVELDDERKAAMINNLLVAVVSDRSAQPVINTSTLY</sequence>
<gene>
    <name evidence="3" type="ORF">U9M73_20450</name>
</gene>
<name>A0ABU5PQY7_9BACL</name>
<dbReference type="InterPro" id="IPR001107">
    <property type="entry name" value="Band_7"/>
</dbReference>
<feature type="transmembrane region" description="Helical" evidence="1">
    <location>
        <begin position="12"/>
        <end position="31"/>
    </location>
</feature>
<dbReference type="Proteomes" id="UP001292216">
    <property type="component" value="Unassembled WGS sequence"/>
</dbReference>
<evidence type="ECO:0000259" key="2">
    <source>
        <dbReference type="SMART" id="SM00244"/>
    </source>
</evidence>
<feature type="domain" description="Band 7" evidence="2">
    <location>
        <begin position="52"/>
        <end position="218"/>
    </location>
</feature>
<dbReference type="PANTHER" id="PTHR43446">
    <property type="entry name" value="MEMBRANE PROTEIN-RELATED"/>
    <property type="match status" value="1"/>
</dbReference>
<keyword evidence="4" id="KW-1185">Reference proteome</keyword>
<organism evidence="3 4">
    <name type="scientific">Paenibacillus phoenicis</name>
    <dbReference type="NCBI Taxonomy" id="554117"/>
    <lineage>
        <taxon>Bacteria</taxon>
        <taxon>Bacillati</taxon>
        <taxon>Bacillota</taxon>
        <taxon>Bacilli</taxon>
        <taxon>Bacillales</taxon>
        <taxon>Paenibacillaceae</taxon>
        <taxon>Paenibacillus</taxon>
    </lineage>
</organism>
<comment type="caution">
    <text evidence="3">The sequence shown here is derived from an EMBL/GenBank/DDBJ whole genome shotgun (WGS) entry which is preliminary data.</text>
</comment>
<evidence type="ECO:0000313" key="3">
    <source>
        <dbReference type="EMBL" id="MEA3572301.1"/>
    </source>
</evidence>
<dbReference type="SUPFAM" id="SSF117892">
    <property type="entry name" value="Band 7/SPFH domain"/>
    <property type="match status" value="1"/>
</dbReference>
<proteinExistence type="predicted"/>
<accession>A0ABU5PQY7</accession>
<dbReference type="EMBL" id="JAYERP010000001">
    <property type="protein sequence ID" value="MEA3572301.1"/>
    <property type="molecule type" value="Genomic_DNA"/>
</dbReference>
<dbReference type="CDD" id="cd03402">
    <property type="entry name" value="SPFH_like_u2"/>
    <property type="match status" value="1"/>
</dbReference>
<keyword evidence="1" id="KW-1133">Transmembrane helix</keyword>
<keyword evidence="1" id="KW-0472">Membrane</keyword>
<feature type="transmembrane region" description="Helical" evidence="1">
    <location>
        <begin position="37"/>
        <end position="57"/>
    </location>
</feature>
<keyword evidence="1" id="KW-0812">Transmembrane</keyword>
<protein>
    <submittedName>
        <fullName evidence="3">SPFH domain-containing protein</fullName>
    </submittedName>
</protein>
<dbReference type="PANTHER" id="PTHR43446:SF1">
    <property type="entry name" value="BAND 7 DOMAIN-CONTAINING PROTEIN"/>
    <property type="match status" value="1"/>
</dbReference>
<dbReference type="Gene3D" id="3.30.479.30">
    <property type="entry name" value="Band 7 domain"/>
    <property type="match status" value="1"/>
</dbReference>
<dbReference type="RefSeq" id="WP_009223981.1">
    <property type="nucleotide sequence ID" value="NZ_CBCSKM010000004.1"/>
</dbReference>
<dbReference type="Pfam" id="PF01145">
    <property type="entry name" value="Band_7"/>
    <property type="match status" value="1"/>
</dbReference>
<dbReference type="InterPro" id="IPR036013">
    <property type="entry name" value="Band_7/SPFH_dom_sf"/>
</dbReference>
<reference evidence="3 4" key="1">
    <citation type="submission" date="2023-12" db="EMBL/GenBank/DDBJ databases">
        <title>Whole genome sequencing of Paenibacillus phoenicis isolated from the Phoenix Mars Lander spacecraft assembly facility.</title>
        <authorList>
            <person name="Garcia A."/>
            <person name="Venkateswaran K."/>
        </authorList>
    </citation>
    <scope>NUCLEOTIDE SEQUENCE [LARGE SCALE GENOMIC DNA]</scope>
    <source>
        <strain evidence="3 4">3PO2SA</strain>
    </source>
</reference>
<evidence type="ECO:0000313" key="4">
    <source>
        <dbReference type="Proteomes" id="UP001292216"/>
    </source>
</evidence>
<dbReference type="SMART" id="SM00244">
    <property type="entry name" value="PHB"/>
    <property type="match status" value="1"/>
</dbReference>